<protein>
    <recommendedName>
        <fullName evidence="5">Cytochrome P450</fullName>
    </recommendedName>
</protein>
<dbReference type="Proteomes" id="UP000015453">
    <property type="component" value="Unassembled WGS sequence"/>
</dbReference>
<feature type="non-terminal residue" evidence="3">
    <location>
        <position position="159"/>
    </location>
</feature>
<dbReference type="SUPFAM" id="SSF48264">
    <property type="entry name" value="Cytochrome P450"/>
    <property type="match status" value="1"/>
</dbReference>
<dbReference type="OrthoDB" id="1372046at2759"/>
<evidence type="ECO:0000256" key="2">
    <source>
        <dbReference type="ARBA" id="ARBA00023004"/>
    </source>
</evidence>
<dbReference type="GO" id="GO:0004497">
    <property type="term" value="F:monooxygenase activity"/>
    <property type="evidence" value="ECO:0007669"/>
    <property type="project" value="InterPro"/>
</dbReference>
<dbReference type="InterPro" id="IPR001128">
    <property type="entry name" value="Cyt_P450"/>
</dbReference>
<dbReference type="EMBL" id="AUSU01005587">
    <property type="protein sequence ID" value="EPS63273.1"/>
    <property type="molecule type" value="Genomic_DNA"/>
</dbReference>
<dbReference type="InterPro" id="IPR036396">
    <property type="entry name" value="Cyt_P450_sf"/>
</dbReference>
<dbReference type="PANTHER" id="PTHR24286:SF169">
    <property type="entry name" value="CYTOCHROME P450 85A1"/>
    <property type="match status" value="1"/>
</dbReference>
<dbReference type="Gene3D" id="1.10.630.10">
    <property type="entry name" value="Cytochrome P450"/>
    <property type="match status" value="1"/>
</dbReference>
<evidence type="ECO:0000256" key="1">
    <source>
        <dbReference type="ARBA" id="ARBA00022723"/>
    </source>
</evidence>
<evidence type="ECO:0008006" key="5">
    <source>
        <dbReference type="Google" id="ProtNLM"/>
    </source>
</evidence>
<dbReference type="GO" id="GO:0005506">
    <property type="term" value="F:iron ion binding"/>
    <property type="evidence" value="ECO:0007669"/>
    <property type="project" value="InterPro"/>
</dbReference>
<comment type="caution">
    <text evidence="3">The sequence shown here is derived from an EMBL/GenBank/DDBJ whole genome shotgun (WGS) entry which is preliminary data.</text>
</comment>
<accession>S8DK42</accession>
<dbReference type="GO" id="GO:0016132">
    <property type="term" value="P:brassinosteroid biosynthetic process"/>
    <property type="evidence" value="ECO:0007669"/>
    <property type="project" value="TreeGrafter"/>
</dbReference>
<name>S8DK42_9LAMI</name>
<sequence length="159" mass="17987">LCVVTVGLHRWNQVKYRNKGLPPGTMGWPVLGETTEFLKQGPDFMINQRSRYGNFFKSHILGCPTIVSMDPELNRYILMSESKGFVPGYPQSMLDILGKSNIAAVHGSAHKHMRGALLSLISPAMIKQRLLPKMDDFIRSHLDGWDDKIVDIQHKTKEV</sequence>
<feature type="non-terminal residue" evidence="3">
    <location>
        <position position="1"/>
    </location>
</feature>
<dbReference type="PANTHER" id="PTHR24286">
    <property type="entry name" value="CYTOCHROME P450 26"/>
    <property type="match status" value="1"/>
</dbReference>
<keyword evidence="4" id="KW-1185">Reference proteome</keyword>
<dbReference type="GO" id="GO:0016125">
    <property type="term" value="P:sterol metabolic process"/>
    <property type="evidence" value="ECO:0007669"/>
    <property type="project" value="TreeGrafter"/>
</dbReference>
<reference evidence="3 4" key="1">
    <citation type="journal article" date="2013" name="BMC Genomics">
        <title>The miniature genome of a carnivorous plant Genlisea aurea contains a low number of genes and short non-coding sequences.</title>
        <authorList>
            <person name="Leushkin E.V."/>
            <person name="Sutormin R.A."/>
            <person name="Nabieva E.R."/>
            <person name="Penin A.A."/>
            <person name="Kondrashov A.S."/>
            <person name="Logacheva M.D."/>
        </authorList>
    </citation>
    <scope>NUCLEOTIDE SEQUENCE [LARGE SCALE GENOMIC DNA]</scope>
</reference>
<keyword evidence="2" id="KW-0408">Iron</keyword>
<gene>
    <name evidence="3" type="ORF">M569_11512</name>
</gene>
<evidence type="ECO:0000313" key="3">
    <source>
        <dbReference type="EMBL" id="EPS63273.1"/>
    </source>
</evidence>
<dbReference type="GO" id="GO:0016705">
    <property type="term" value="F:oxidoreductase activity, acting on paired donors, with incorporation or reduction of molecular oxygen"/>
    <property type="evidence" value="ECO:0007669"/>
    <property type="project" value="InterPro"/>
</dbReference>
<evidence type="ECO:0000313" key="4">
    <source>
        <dbReference type="Proteomes" id="UP000015453"/>
    </source>
</evidence>
<proteinExistence type="predicted"/>
<dbReference type="Pfam" id="PF00067">
    <property type="entry name" value="p450"/>
    <property type="match status" value="1"/>
</dbReference>
<dbReference type="GO" id="GO:0020037">
    <property type="term" value="F:heme binding"/>
    <property type="evidence" value="ECO:0007669"/>
    <property type="project" value="InterPro"/>
</dbReference>
<dbReference type="GO" id="GO:0010268">
    <property type="term" value="P:brassinosteroid homeostasis"/>
    <property type="evidence" value="ECO:0007669"/>
    <property type="project" value="TreeGrafter"/>
</dbReference>
<dbReference type="AlphaFoldDB" id="S8DK42"/>
<organism evidence="3 4">
    <name type="scientific">Genlisea aurea</name>
    <dbReference type="NCBI Taxonomy" id="192259"/>
    <lineage>
        <taxon>Eukaryota</taxon>
        <taxon>Viridiplantae</taxon>
        <taxon>Streptophyta</taxon>
        <taxon>Embryophyta</taxon>
        <taxon>Tracheophyta</taxon>
        <taxon>Spermatophyta</taxon>
        <taxon>Magnoliopsida</taxon>
        <taxon>eudicotyledons</taxon>
        <taxon>Gunneridae</taxon>
        <taxon>Pentapetalae</taxon>
        <taxon>asterids</taxon>
        <taxon>lamiids</taxon>
        <taxon>Lamiales</taxon>
        <taxon>Lentibulariaceae</taxon>
        <taxon>Genlisea</taxon>
    </lineage>
</organism>
<keyword evidence="1" id="KW-0479">Metal-binding</keyword>